<evidence type="ECO:0000256" key="3">
    <source>
        <dbReference type="RuleBase" id="RU000489"/>
    </source>
</evidence>
<dbReference type="GO" id="GO:0008061">
    <property type="term" value="F:chitin binding"/>
    <property type="evidence" value="ECO:0007669"/>
    <property type="project" value="InterPro"/>
</dbReference>
<dbReference type="SUPFAM" id="SSF51445">
    <property type="entry name" value="(Trans)glycosidases"/>
    <property type="match status" value="1"/>
</dbReference>
<keyword evidence="1 3" id="KW-0378">Hydrolase</keyword>
<dbReference type="PROSITE" id="PS01095">
    <property type="entry name" value="GH18_1"/>
    <property type="match status" value="1"/>
</dbReference>
<feature type="domain" description="GH18" evidence="6">
    <location>
        <begin position="28"/>
        <end position="368"/>
    </location>
</feature>
<evidence type="ECO:0000313" key="7">
    <source>
        <dbReference type="EMBL" id="KAI6659291.1"/>
    </source>
</evidence>
<dbReference type="GO" id="GO:0006032">
    <property type="term" value="P:chitin catabolic process"/>
    <property type="evidence" value="ECO:0007669"/>
    <property type="project" value="UniProtKB-ARBA"/>
</dbReference>
<evidence type="ECO:0000313" key="8">
    <source>
        <dbReference type="Proteomes" id="UP001165289"/>
    </source>
</evidence>
<dbReference type="SMART" id="SM00636">
    <property type="entry name" value="Glyco_18"/>
    <property type="match status" value="1"/>
</dbReference>
<dbReference type="AlphaFoldDB" id="A0AAV7KG19"/>
<dbReference type="InterPro" id="IPR001223">
    <property type="entry name" value="Glyco_hydro18_cat"/>
</dbReference>
<evidence type="ECO:0000256" key="5">
    <source>
        <dbReference type="SAM" id="SignalP"/>
    </source>
</evidence>
<dbReference type="InterPro" id="IPR001579">
    <property type="entry name" value="Glyco_hydro_18_chit_AS"/>
</dbReference>
<protein>
    <submittedName>
        <fullName evidence="7">Di-N-acetylchitobiase-like</fullName>
    </submittedName>
</protein>
<evidence type="ECO:0000256" key="1">
    <source>
        <dbReference type="ARBA" id="ARBA00022801"/>
    </source>
</evidence>
<dbReference type="InterPro" id="IPR017853">
    <property type="entry name" value="GH"/>
</dbReference>
<keyword evidence="8" id="KW-1185">Reference proteome</keyword>
<dbReference type="InterPro" id="IPR051887">
    <property type="entry name" value="GH18_Domain-Containing"/>
</dbReference>
<dbReference type="Gene3D" id="3.20.20.80">
    <property type="entry name" value="Glycosidases"/>
    <property type="match status" value="1"/>
</dbReference>
<dbReference type="PROSITE" id="PS51910">
    <property type="entry name" value="GH18_2"/>
    <property type="match status" value="1"/>
</dbReference>
<dbReference type="PANTHER" id="PTHR46290:SF1">
    <property type="entry name" value="DI-N-ACETYLCHITOBIASE"/>
    <property type="match status" value="1"/>
</dbReference>
<dbReference type="GO" id="GO:0004568">
    <property type="term" value="F:chitinase activity"/>
    <property type="evidence" value="ECO:0007669"/>
    <property type="project" value="UniProtKB-ARBA"/>
</dbReference>
<sequence length="368" mass="42967">MVCYICIFCLILINLASSTDIADHNRRSTSTCPCEDASLCEPIPPAKGKTRLAYSKEPGNWKYYDFTKITEMVLFFDITEIDPEIVCVAHKYNVQLHLRGCFGNETFRNSTKQEKWIQENLKLLTDYHLDGINVDYERPRIAQWEPQLVDFMVELSIRVRSMNSNYQLTYCLPTDPLLHYEMVTIPTVMDYLMIMDYDHVWDIHPNHCFATANQQPMKTIFGLTKYMSLGIPPSKLVVGMPWYGYLYNCDNITSSGLCSLHNCPYINTRQSIIPKIYENYVVNGNYEFIQGWDNETVSPFLTIIPKDNIDSFPRQFWYDNSVSLTRKAEIYKPFQIRGVGVFHVDCLDYTMDQSMVTAYWNFFTVFQD</sequence>
<accession>A0AAV7KG19</accession>
<dbReference type="GO" id="GO:0005615">
    <property type="term" value="C:extracellular space"/>
    <property type="evidence" value="ECO:0007669"/>
    <property type="project" value="TreeGrafter"/>
</dbReference>
<dbReference type="Gene3D" id="3.10.50.10">
    <property type="match status" value="1"/>
</dbReference>
<evidence type="ECO:0000256" key="2">
    <source>
        <dbReference type="ARBA" id="ARBA00023295"/>
    </source>
</evidence>
<feature type="signal peptide" evidence="5">
    <location>
        <begin position="1"/>
        <end position="18"/>
    </location>
</feature>
<dbReference type="InterPro" id="IPR029070">
    <property type="entry name" value="Chitinase_insertion_sf"/>
</dbReference>
<evidence type="ECO:0000256" key="4">
    <source>
        <dbReference type="RuleBase" id="RU004453"/>
    </source>
</evidence>
<dbReference type="Proteomes" id="UP001165289">
    <property type="component" value="Unassembled WGS sequence"/>
</dbReference>
<proteinExistence type="inferred from homology"/>
<dbReference type="Pfam" id="PF00704">
    <property type="entry name" value="Glyco_hydro_18"/>
    <property type="match status" value="1"/>
</dbReference>
<dbReference type="GO" id="GO:0009313">
    <property type="term" value="P:oligosaccharide catabolic process"/>
    <property type="evidence" value="ECO:0007669"/>
    <property type="project" value="TreeGrafter"/>
</dbReference>
<organism evidence="7 8">
    <name type="scientific">Oopsacas minuta</name>
    <dbReference type="NCBI Taxonomy" id="111878"/>
    <lineage>
        <taxon>Eukaryota</taxon>
        <taxon>Metazoa</taxon>
        <taxon>Porifera</taxon>
        <taxon>Hexactinellida</taxon>
        <taxon>Hexasterophora</taxon>
        <taxon>Lyssacinosida</taxon>
        <taxon>Leucopsacidae</taxon>
        <taxon>Oopsacas</taxon>
    </lineage>
</organism>
<keyword evidence="2 3" id="KW-0326">Glycosidase</keyword>
<comment type="similarity">
    <text evidence="4">Belongs to the glycosyl hydrolase 18 family.</text>
</comment>
<reference evidence="7 8" key="1">
    <citation type="journal article" date="2023" name="BMC Biol.">
        <title>The compact genome of the sponge Oopsacas minuta (Hexactinellida) is lacking key metazoan core genes.</title>
        <authorList>
            <person name="Santini S."/>
            <person name="Schenkelaars Q."/>
            <person name="Jourda C."/>
            <person name="Duchesne M."/>
            <person name="Belahbib H."/>
            <person name="Rocher C."/>
            <person name="Selva M."/>
            <person name="Riesgo A."/>
            <person name="Vervoort M."/>
            <person name="Leys S.P."/>
            <person name="Kodjabachian L."/>
            <person name="Le Bivic A."/>
            <person name="Borchiellini C."/>
            <person name="Claverie J.M."/>
            <person name="Renard E."/>
        </authorList>
    </citation>
    <scope>NUCLEOTIDE SEQUENCE [LARGE SCALE GENOMIC DNA]</scope>
    <source>
        <strain evidence="7">SPO-2</strain>
    </source>
</reference>
<feature type="chain" id="PRO_5043540940" evidence="5">
    <location>
        <begin position="19"/>
        <end position="368"/>
    </location>
</feature>
<comment type="caution">
    <text evidence="7">The sequence shown here is derived from an EMBL/GenBank/DDBJ whole genome shotgun (WGS) entry which is preliminary data.</text>
</comment>
<dbReference type="PANTHER" id="PTHR46290">
    <property type="entry name" value="DI-N-ACETYLCHITOBIASE"/>
    <property type="match status" value="1"/>
</dbReference>
<dbReference type="EMBL" id="JAKMXF010000066">
    <property type="protein sequence ID" value="KAI6659291.1"/>
    <property type="molecule type" value="Genomic_DNA"/>
</dbReference>
<evidence type="ECO:0000259" key="6">
    <source>
        <dbReference type="PROSITE" id="PS51910"/>
    </source>
</evidence>
<name>A0AAV7KG19_9METZ</name>
<dbReference type="InterPro" id="IPR011583">
    <property type="entry name" value="Chitinase_II/V-like_cat"/>
</dbReference>
<keyword evidence="5" id="KW-0732">Signal</keyword>
<gene>
    <name evidence="7" type="ORF">LOD99_14962</name>
</gene>